<keyword evidence="2" id="KW-0472">Membrane</keyword>
<dbReference type="AlphaFoldDB" id="A0ABD3WLF3"/>
<comment type="caution">
    <text evidence="3">The sequence shown here is derived from an EMBL/GenBank/DDBJ whole genome shotgun (WGS) entry which is preliminary data.</text>
</comment>
<organism evidence="3 4">
    <name type="scientific">Sinanodonta woodiana</name>
    <name type="common">Chinese pond mussel</name>
    <name type="synonym">Anodonta woodiana</name>
    <dbReference type="NCBI Taxonomy" id="1069815"/>
    <lineage>
        <taxon>Eukaryota</taxon>
        <taxon>Metazoa</taxon>
        <taxon>Spiralia</taxon>
        <taxon>Lophotrochozoa</taxon>
        <taxon>Mollusca</taxon>
        <taxon>Bivalvia</taxon>
        <taxon>Autobranchia</taxon>
        <taxon>Heteroconchia</taxon>
        <taxon>Palaeoheterodonta</taxon>
        <taxon>Unionida</taxon>
        <taxon>Unionoidea</taxon>
        <taxon>Unionidae</taxon>
        <taxon>Unioninae</taxon>
        <taxon>Sinanodonta</taxon>
    </lineage>
</organism>
<evidence type="ECO:0000256" key="2">
    <source>
        <dbReference type="SAM" id="Phobius"/>
    </source>
</evidence>
<feature type="region of interest" description="Disordered" evidence="1">
    <location>
        <begin position="1"/>
        <end position="21"/>
    </location>
</feature>
<evidence type="ECO:0000313" key="4">
    <source>
        <dbReference type="Proteomes" id="UP001634394"/>
    </source>
</evidence>
<protein>
    <submittedName>
        <fullName evidence="3">Uncharacterized protein</fullName>
    </submittedName>
</protein>
<feature type="transmembrane region" description="Helical" evidence="2">
    <location>
        <begin position="81"/>
        <end position="105"/>
    </location>
</feature>
<sequence>MTKNGQKNDKENYSCAPPCDEGQKRDDNDMCAPIGTANINQTAVIGNMNITDEVLTKTTRTTPLSPTTAAEKPPIEIIDGIRIVVIPVLIVTLLILSLIGLFVCWKFNILQKCKWSRKPQVRRQSSTDALSGVELVNMAPQVTNVFNVQNLQFGDGNVMKILKLDDQAVTNGDAAGLDSSSVENQGRKACVDEERGNPNINPPDCPGNFRSIHDETDAVYNLELMVEVAKSVGIIRGPGVQGTGFRVGESCIMTALHVVRGIINPGIP</sequence>
<gene>
    <name evidence="3" type="ORF">ACJMK2_037748</name>
</gene>
<keyword evidence="2" id="KW-0812">Transmembrane</keyword>
<evidence type="ECO:0000256" key="1">
    <source>
        <dbReference type="SAM" id="MobiDB-lite"/>
    </source>
</evidence>
<keyword evidence="4" id="KW-1185">Reference proteome</keyword>
<feature type="compositionally biased region" description="Basic and acidic residues" evidence="1">
    <location>
        <begin position="1"/>
        <end position="12"/>
    </location>
</feature>
<accession>A0ABD3WLF3</accession>
<dbReference type="Proteomes" id="UP001634394">
    <property type="component" value="Unassembled WGS sequence"/>
</dbReference>
<keyword evidence="2" id="KW-1133">Transmembrane helix</keyword>
<reference evidence="3 4" key="1">
    <citation type="submission" date="2024-11" db="EMBL/GenBank/DDBJ databases">
        <title>Chromosome-level genome assembly of the freshwater bivalve Anodonta woodiana.</title>
        <authorList>
            <person name="Chen X."/>
        </authorList>
    </citation>
    <scope>NUCLEOTIDE SEQUENCE [LARGE SCALE GENOMIC DNA]</scope>
    <source>
        <strain evidence="3">MN2024</strain>
        <tissue evidence="3">Gills</tissue>
    </source>
</reference>
<name>A0ABD3WLF3_SINWO</name>
<evidence type="ECO:0000313" key="3">
    <source>
        <dbReference type="EMBL" id="KAL3874779.1"/>
    </source>
</evidence>
<dbReference type="EMBL" id="JBJQND010000006">
    <property type="protein sequence ID" value="KAL3874779.1"/>
    <property type="molecule type" value="Genomic_DNA"/>
</dbReference>
<proteinExistence type="predicted"/>